<feature type="transmembrane region" description="Helical" evidence="7">
    <location>
        <begin position="418"/>
        <end position="441"/>
    </location>
</feature>
<feature type="transmembrane region" description="Helical" evidence="7">
    <location>
        <begin position="299"/>
        <end position="321"/>
    </location>
</feature>
<dbReference type="FunFam" id="1.20.1740.10:FF:000001">
    <property type="entry name" value="Amino acid permease"/>
    <property type="match status" value="1"/>
</dbReference>
<feature type="region of interest" description="Disordered" evidence="6">
    <location>
        <begin position="1"/>
        <end position="30"/>
    </location>
</feature>
<reference evidence="9 10" key="1">
    <citation type="submission" date="2018-09" db="EMBL/GenBank/DDBJ databases">
        <title>Zymobacter palmae IAM14233 (=T109) whole genome analysis.</title>
        <authorList>
            <person name="Yanase H."/>
        </authorList>
    </citation>
    <scope>NUCLEOTIDE SEQUENCE [LARGE SCALE GENOMIC DNA]</scope>
    <source>
        <strain evidence="9 10">IAM14233</strain>
    </source>
</reference>
<feature type="domain" description="Amino acid permease/ SLC12A" evidence="8">
    <location>
        <begin position="37"/>
        <end position="461"/>
    </location>
</feature>
<feature type="transmembrane region" description="Helical" evidence="7">
    <location>
        <begin position="217"/>
        <end position="237"/>
    </location>
</feature>
<dbReference type="Proteomes" id="UP000267342">
    <property type="component" value="Chromosome"/>
</dbReference>
<organism evidence="9 10">
    <name type="scientific">Zymobacter palmae</name>
    <dbReference type="NCBI Taxonomy" id="33074"/>
    <lineage>
        <taxon>Bacteria</taxon>
        <taxon>Pseudomonadati</taxon>
        <taxon>Pseudomonadota</taxon>
        <taxon>Gammaproteobacteria</taxon>
        <taxon>Oceanospirillales</taxon>
        <taxon>Halomonadaceae</taxon>
        <taxon>Zymobacter group</taxon>
        <taxon>Zymobacter</taxon>
    </lineage>
</organism>
<keyword evidence="3 7" id="KW-0812">Transmembrane</keyword>
<dbReference type="GO" id="GO:0055085">
    <property type="term" value="P:transmembrane transport"/>
    <property type="evidence" value="ECO:0007669"/>
    <property type="project" value="InterPro"/>
</dbReference>
<evidence type="ECO:0000313" key="10">
    <source>
        <dbReference type="Proteomes" id="UP000267342"/>
    </source>
</evidence>
<accession>A0A348HB91</accession>
<keyword evidence="2" id="KW-0813">Transport</keyword>
<keyword evidence="4 7" id="KW-1133">Transmembrane helix</keyword>
<dbReference type="Pfam" id="PF00324">
    <property type="entry name" value="AA_permease"/>
    <property type="match status" value="1"/>
</dbReference>
<feature type="transmembrane region" description="Helical" evidence="7">
    <location>
        <begin position="104"/>
        <end position="123"/>
    </location>
</feature>
<keyword evidence="5 7" id="KW-0472">Membrane</keyword>
<proteinExistence type="predicted"/>
<sequence>MTSFTATSTRRRVRHAASSSSPREDTHLGNGLSSRQITMISIGGVIGAGLFVGSSNAIMTAGPAVLLAYLVAAGIIILVMKMLGEMATAFPTTGSFSSYADCTLGRWAGFTIGWLYWWFYVLLVPIESIVAGNILASWFGGPSALYSVGMIAILTLCNSLHVKMFGEAEYWLSLFKVIAICLFIILGALAILGWLPFSPAQGLHNLTEHGGFFPQGGVSVVTALLVAMFSFQGTEIVTIAAAESDNPRGNVRKAIRSVVWRLGLFYIGSIFVVVCIVPWNTPELAQGSYQAALKAMNIPYAAGIMSVVVLVSVVSCLNSAIYTGSRMSFSLASRGDAPKRWAMTHGEGVPRWAIFSTSGVSLVITLLNFVVPEGAFNILLSTSGAIALLMYLVIAITQLKMRVMNDRHGITPPVRMWAFPYLTWLAILTIAAILGLMSFLPGHRLEVIATLVITCVTACVGYWLQKRQPEVSAKRHVFLGADEAVLAD</sequence>
<evidence type="ECO:0000256" key="4">
    <source>
        <dbReference type="ARBA" id="ARBA00022989"/>
    </source>
</evidence>
<feature type="transmembrane region" description="Helical" evidence="7">
    <location>
        <begin position="376"/>
        <end position="397"/>
    </location>
</feature>
<dbReference type="InterPro" id="IPR004840">
    <property type="entry name" value="Amino_acid_permease_CS"/>
</dbReference>
<feature type="transmembrane region" description="Helical" evidence="7">
    <location>
        <begin position="37"/>
        <end position="58"/>
    </location>
</feature>
<feature type="transmembrane region" description="Helical" evidence="7">
    <location>
        <begin position="258"/>
        <end position="279"/>
    </location>
</feature>
<dbReference type="InterPro" id="IPR004841">
    <property type="entry name" value="AA-permease/SLC12A_dom"/>
</dbReference>
<dbReference type="Gene3D" id="1.20.1740.10">
    <property type="entry name" value="Amino acid/polyamine transporter I"/>
    <property type="match status" value="1"/>
</dbReference>
<evidence type="ECO:0000256" key="6">
    <source>
        <dbReference type="SAM" id="MobiDB-lite"/>
    </source>
</evidence>
<evidence type="ECO:0000259" key="8">
    <source>
        <dbReference type="Pfam" id="PF00324"/>
    </source>
</evidence>
<dbReference type="KEGG" id="zpl:ZBT109_0093"/>
<dbReference type="RefSeq" id="WP_051523636.1">
    <property type="nucleotide sequence ID" value="NZ_AP018933.1"/>
</dbReference>
<dbReference type="PANTHER" id="PTHR43495:SF5">
    <property type="entry name" value="GAMMA-AMINOBUTYRIC ACID PERMEASE"/>
    <property type="match status" value="1"/>
</dbReference>
<evidence type="ECO:0000313" key="9">
    <source>
        <dbReference type="EMBL" id="BBG28893.1"/>
    </source>
</evidence>
<protein>
    <submittedName>
        <fullName evidence="9">Gamma-aminobutyrate permease</fullName>
    </submittedName>
</protein>
<feature type="transmembrane region" description="Helical" evidence="7">
    <location>
        <begin position="447"/>
        <end position="465"/>
    </location>
</feature>
<evidence type="ECO:0000256" key="3">
    <source>
        <dbReference type="ARBA" id="ARBA00022692"/>
    </source>
</evidence>
<feature type="transmembrane region" description="Helical" evidence="7">
    <location>
        <begin position="143"/>
        <end position="162"/>
    </location>
</feature>
<evidence type="ECO:0000256" key="7">
    <source>
        <dbReference type="SAM" id="Phobius"/>
    </source>
</evidence>
<evidence type="ECO:0000256" key="2">
    <source>
        <dbReference type="ARBA" id="ARBA00022448"/>
    </source>
</evidence>
<dbReference type="GO" id="GO:0016020">
    <property type="term" value="C:membrane"/>
    <property type="evidence" value="ECO:0007669"/>
    <property type="project" value="UniProtKB-SubCell"/>
</dbReference>
<dbReference type="EMBL" id="AP018933">
    <property type="protein sequence ID" value="BBG28893.1"/>
    <property type="molecule type" value="Genomic_DNA"/>
</dbReference>
<feature type="transmembrane region" description="Helical" evidence="7">
    <location>
        <begin position="64"/>
        <end position="83"/>
    </location>
</feature>
<dbReference type="GO" id="GO:0006865">
    <property type="term" value="P:amino acid transport"/>
    <property type="evidence" value="ECO:0007669"/>
    <property type="project" value="InterPro"/>
</dbReference>
<dbReference type="PANTHER" id="PTHR43495">
    <property type="entry name" value="GABA PERMEASE"/>
    <property type="match status" value="1"/>
</dbReference>
<comment type="subcellular location">
    <subcellularLocation>
        <location evidence="1">Membrane</location>
        <topology evidence="1">Multi-pass membrane protein</topology>
    </subcellularLocation>
</comment>
<keyword evidence="10" id="KW-1185">Reference proteome</keyword>
<dbReference type="AlphaFoldDB" id="A0A348HB91"/>
<dbReference type="OrthoDB" id="9804700at2"/>
<feature type="transmembrane region" description="Helical" evidence="7">
    <location>
        <begin position="174"/>
        <end position="197"/>
    </location>
</feature>
<feature type="transmembrane region" description="Helical" evidence="7">
    <location>
        <begin position="349"/>
        <end position="370"/>
    </location>
</feature>
<evidence type="ECO:0000256" key="5">
    <source>
        <dbReference type="ARBA" id="ARBA00023136"/>
    </source>
</evidence>
<name>A0A348HB91_9GAMM</name>
<dbReference type="PIRSF" id="PIRSF006060">
    <property type="entry name" value="AA_transporter"/>
    <property type="match status" value="1"/>
</dbReference>
<gene>
    <name evidence="9" type="ORF">ZBT109_0093</name>
</gene>
<evidence type="ECO:0000256" key="1">
    <source>
        <dbReference type="ARBA" id="ARBA00004141"/>
    </source>
</evidence>
<dbReference type="PROSITE" id="PS00218">
    <property type="entry name" value="AMINO_ACID_PERMEASE_1"/>
    <property type="match status" value="1"/>
</dbReference>